<dbReference type="AlphaFoldDB" id="D6RNF4"/>
<dbReference type="VEuPathDB" id="FungiDB:CC1G_15624"/>
<reference evidence="2 3" key="1">
    <citation type="journal article" date="2010" name="Proc. Natl. Acad. Sci. U.S.A.">
        <title>Insights into evolution of multicellular fungi from the assembled chromosomes of the mushroom Coprinopsis cinerea (Coprinus cinereus).</title>
        <authorList>
            <person name="Stajich J.E."/>
            <person name="Wilke S.K."/>
            <person name="Ahren D."/>
            <person name="Au C.H."/>
            <person name="Birren B.W."/>
            <person name="Borodovsky M."/>
            <person name="Burns C."/>
            <person name="Canback B."/>
            <person name="Casselton L.A."/>
            <person name="Cheng C.K."/>
            <person name="Deng J."/>
            <person name="Dietrich F.S."/>
            <person name="Fargo D.C."/>
            <person name="Farman M.L."/>
            <person name="Gathman A.C."/>
            <person name="Goldberg J."/>
            <person name="Guigo R."/>
            <person name="Hoegger P.J."/>
            <person name="Hooker J.B."/>
            <person name="Huggins A."/>
            <person name="James T.Y."/>
            <person name="Kamada T."/>
            <person name="Kilaru S."/>
            <person name="Kodira C."/>
            <person name="Kues U."/>
            <person name="Kupfer D."/>
            <person name="Kwan H.S."/>
            <person name="Lomsadze A."/>
            <person name="Li W."/>
            <person name="Lilly W.W."/>
            <person name="Ma L.J."/>
            <person name="Mackey A.J."/>
            <person name="Manning G."/>
            <person name="Martin F."/>
            <person name="Muraguchi H."/>
            <person name="Natvig D.O."/>
            <person name="Palmerini H."/>
            <person name="Ramesh M.A."/>
            <person name="Rehmeyer C.J."/>
            <person name="Roe B.A."/>
            <person name="Shenoy N."/>
            <person name="Stanke M."/>
            <person name="Ter-Hovhannisyan V."/>
            <person name="Tunlid A."/>
            <person name="Velagapudi R."/>
            <person name="Vision T.J."/>
            <person name="Zeng Q."/>
            <person name="Zolan M.E."/>
            <person name="Pukkila P.J."/>
        </authorList>
    </citation>
    <scope>NUCLEOTIDE SEQUENCE [LARGE SCALE GENOMIC DNA]</scope>
    <source>
        <strain evidence="3">Okayama-7 / 130 / ATCC MYA-4618 / FGSC 9003</strain>
    </source>
</reference>
<dbReference type="PANTHER" id="PTHR33096">
    <property type="entry name" value="CXC2 DOMAIN-CONTAINING PROTEIN"/>
    <property type="match status" value="1"/>
</dbReference>
<dbReference type="OrthoDB" id="3259803at2759"/>
<dbReference type="Proteomes" id="UP000001861">
    <property type="component" value="Unassembled WGS sequence"/>
</dbReference>
<feature type="compositionally biased region" description="Basic and acidic residues" evidence="1">
    <location>
        <begin position="371"/>
        <end position="381"/>
    </location>
</feature>
<feature type="compositionally biased region" description="Low complexity" evidence="1">
    <location>
        <begin position="48"/>
        <end position="61"/>
    </location>
</feature>
<evidence type="ECO:0000313" key="2">
    <source>
        <dbReference type="EMBL" id="EFI27588.1"/>
    </source>
</evidence>
<proteinExistence type="predicted"/>
<dbReference type="HOGENOM" id="CLU_004552_10_1_1"/>
<dbReference type="KEGG" id="cci:CC1G_15624"/>
<dbReference type="InParanoid" id="D6RNF4"/>
<feature type="region of interest" description="Disordered" evidence="1">
    <location>
        <begin position="1001"/>
        <end position="1024"/>
    </location>
</feature>
<dbReference type="EMBL" id="AACS02000006">
    <property type="protein sequence ID" value="EFI27588.1"/>
    <property type="molecule type" value="Genomic_DNA"/>
</dbReference>
<evidence type="ECO:0000256" key="1">
    <source>
        <dbReference type="SAM" id="MobiDB-lite"/>
    </source>
</evidence>
<accession>D6RNF4</accession>
<feature type="region of interest" description="Disordered" evidence="1">
    <location>
        <begin position="361"/>
        <end position="388"/>
    </location>
</feature>
<protein>
    <submittedName>
        <fullName evidence="2">Uncharacterized protein</fullName>
    </submittedName>
</protein>
<keyword evidence="3" id="KW-1185">Reference proteome</keyword>
<sequence>MPRPLAKVSPRKRAGYGLARFKLTPLVDVAAPSGDYAQKTSKRREPLSSPTRTATTSPRKSVSPHKRESRYTLQNDRWILVAIPQAIPQYLKLLRVTDNLRNCSNLEAKCDCMPTVHRLRVVCVFQDSIREINICSCSPVTLLVQLGLFPSAPVRPSFAVDIRMLRFIQELYARSPLNLSAWSGALEAMLKVQGFNFQGQDVIRRKMAMAMKWFGFMVAQKEVVVKTFLLEEGRWQQELEGDVIQRLQSAGVEENLTDDEEGWVDEVDEESDDQRGGRTFVEKEALDSPSQYLQDRCPLCFNKDRLCRNFSVEAIVCLDANFTQKRRAPARGEDRGPPLTHPSSVFLTRDEVKTAEAYVNRLRPPSGRGGNDVEKNDRPDQLEPGMKIPNSVLDGCNQSFAAADEKRMKASTRLFSDTGLMGLLCRHDRVLWLVNMTSGGERQYYAIALLQKLFDNIPEDMTVGVLYDIACQLHRSCVKWGFLADYQDRIQWSVSVFHAYGHQWPCQLVYHPRKREGFGLSDGEGCERFWAAIKILIPALRVSGYHQRLFAIDAQVAYLDEKSLEGVGDWLRRKWVQCQARSRESEEALKKTKLTGAMLERQWQEQIRVQTAPLANVSKAPAKRVIKEILGLTTLRDGYKAELDKVNRQLTVLKATPDMDIDDLTALSLDLAAKLAQTEDTIANHRRRLGVEDQQNLKRLVNSKFLSLRLNAAALKERIQAKLRARKFELERLDKAARNPASSDNKLQAHIQAQVARHQPNIIKLVSRYNTICSDMETLIAQRRAPRGAIAPRRIDRDTLFSLDVDDPIWDTRGLDDDHSNDGAEPPAWLADEDTISGIRALLMSQRCSEESLRIVAEAQHLQAWSHSSWNALVSGLGNQQNADLLFEYQGRQNRLLDCIRVWSNALVDIPGVAEGGWGPTESELRNRALARASTEISFLSSTSAGSSQWLDSDYDDGDDDWEIRSEGEGDLLEVVDEVYSGELYLGEDKDPEQEIFGVGYEGGPSATITGSPRKRARPLEDDL</sequence>
<dbReference type="InterPro" id="IPR040521">
    <property type="entry name" value="KDZ"/>
</dbReference>
<gene>
    <name evidence="2" type="ORF">CC1G_15624</name>
</gene>
<evidence type="ECO:0000313" key="3">
    <source>
        <dbReference type="Proteomes" id="UP000001861"/>
    </source>
</evidence>
<organism evidence="2 3">
    <name type="scientific">Coprinopsis cinerea (strain Okayama-7 / 130 / ATCC MYA-4618 / FGSC 9003)</name>
    <name type="common">Inky cap fungus</name>
    <name type="synonym">Hormographiella aspergillata</name>
    <dbReference type="NCBI Taxonomy" id="240176"/>
    <lineage>
        <taxon>Eukaryota</taxon>
        <taxon>Fungi</taxon>
        <taxon>Dikarya</taxon>
        <taxon>Basidiomycota</taxon>
        <taxon>Agaricomycotina</taxon>
        <taxon>Agaricomycetes</taxon>
        <taxon>Agaricomycetidae</taxon>
        <taxon>Agaricales</taxon>
        <taxon>Agaricineae</taxon>
        <taxon>Psathyrellaceae</taxon>
        <taxon>Coprinopsis</taxon>
    </lineage>
</organism>
<dbReference type="eggNOG" id="ENOG502SIZ3">
    <property type="taxonomic scope" value="Eukaryota"/>
</dbReference>
<dbReference type="RefSeq" id="XP_002911082.1">
    <property type="nucleotide sequence ID" value="XM_002911036.1"/>
</dbReference>
<dbReference type="GeneID" id="9378587"/>
<comment type="caution">
    <text evidence="2">The sequence shown here is derived from an EMBL/GenBank/DDBJ whole genome shotgun (WGS) entry which is preliminary data.</text>
</comment>
<name>D6RNF4_COPC7</name>
<dbReference type="PANTHER" id="PTHR33096:SF1">
    <property type="entry name" value="CXC1-LIKE CYSTEINE CLUSTER ASSOCIATED WITH KDZ TRANSPOSASES DOMAIN-CONTAINING PROTEIN"/>
    <property type="match status" value="1"/>
</dbReference>
<dbReference type="OMA" id="CHEEGER"/>
<dbReference type="STRING" id="240176.D6RNF4"/>
<feature type="region of interest" description="Disordered" evidence="1">
    <location>
        <begin position="34"/>
        <end position="69"/>
    </location>
</feature>
<dbReference type="Pfam" id="PF18758">
    <property type="entry name" value="KDZ"/>
    <property type="match status" value="1"/>
</dbReference>